<dbReference type="EMBL" id="KI911161">
    <property type="protein sequence ID" value="ETR98565.1"/>
    <property type="molecule type" value="Genomic_DNA"/>
</dbReference>
<sequence length="156" mass="16886">MYMKQGTFSPFHLASSPFFTSSSPLPRYFPSPPFSHLSIIFTSIAIIIIITTIILIQRHRLLRIVLSLDNTTRYNPGTAIHASLVRRSSLAQPPSPSPPTSSSVTATSANPPLTSMSSILGASTSFSSRFADTSRPPCNTKWRHAGHNTTALCLGT</sequence>
<proteinExistence type="predicted"/>
<gene>
    <name evidence="3" type="ORF">M419DRAFT_38306</name>
</gene>
<accession>A0A024S269</accession>
<evidence type="ECO:0000256" key="2">
    <source>
        <dbReference type="SAM" id="Phobius"/>
    </source>
</evidence>
<protein>
    <submittedName>
        <fullName evidence="3">Uncharacterized protein</fullName>
    </submittedName>
</protein>
<dbReference type="Proteomes" id="UP000024376">
    <property type="component" value="Unassembled WGS sequence"/>
</dbReference>
<keyword evidence="2" id="KW-0812">Transmembrane</keyword>
<feature type="transmembrane region" description="Helical" evidence="2">
    <location>
        <begin position="34"/>
        <end position="56"/>
    </location>
</feature>
<evidence type="ECO:0000313" key="3">
    <source>
        <dbReference type="EMBL" id="ETR98565.1"/>
    </source>
</evidence>
<reference evidence="4" key="1">
    <citation type="journal article" date="2013" name="Ind. Biotechnol.">
        <title>Comparative genomics analysis of Trichoderma reesei strains.</title>
        <authorList>
            <person name="Koike H."/>
            <person name="Aerts A."/>
            <person name="LaButti K."/>
            <person name="Grigoriev I.V."/>
            <person name="Baker S.E."/>
        </authorList>
    </citation>
    <scope>NUCLEOTIDE SEQUENCE [LARGE SCALE GENOMIC DNA]</scope>
    <source>
        <strain evidence="4">ATCC 56765 / BCRC 32924 / NRRL 11460 / Rut C-30</strain>
    </source>
</reference>
<dbReference type="AlphaFoldDB" id="A0A024S269"/>
<dbReference type="HOGENOM" id="CLU_1687996_0_0_1"/>
<dbReference type="KEGG" id="trr:M419DRAFT_38306"/>
<keyword evidence="2" id="KW-0472">Membrane</keyword>
<feature type="region of interest" description="Disordered" evidence="1">
    <location>
        <begin position="89"/>
        <end position="108"/>
    </location>
</feature>
<evidence type="ECO:0000256" key="1">
    <source>
        <dbReference type="SAM" id="MobiDB-lite"/>
    </source>
</evidence>
<organism evidence="3 4">
    <name type="scientific">Hypocrea jecorina (strain ATCC 56765 / BCRC 32924 / NRRL 11460 / Rut C-30)</name>
    <name type="common">Trichoderma reesei</name>
    <dbReference type="NCBI Taxonomy" id="1344414"/>
    <lineage>
        <taxon>Eukaryota</taxon>
        <taxon>Fungi</taxon>
        <taxon>Dikarya</taxon>
        <taxon>Ascomycota</taxon>
        <taxon>Pezizomycotina</taxon>
        <taxon>Sordariomycetes</taxon>
        <taxon>Hypocreomycetidae</taxon>
        <taxon>Hypocreales</taxon>
        <taxon>Hypocreaceae</taxon>
        <taxon>Trichoderma</taxon>
    </lineage>
</organism>
<name>A0A024S269_HYPJR</name>
<keyword evidence="2" id="KW-1133">Transmembrane helix</keyword>
<evidence type="ECO:0000313" key="4">
    <source>
        <dbReference type="Proteomes" id="UP000024376"/>
    </source>
</evidence>